<keyword evidence="2" id="KW-0433">Leucine-rich repeat</keyword>
<dbReference type="GO" id="GO:0007189">
    <property type="term" value="P:adenylate cyclase-activating G protein-coupled receptor signaling pathway"/>
    <property type="evidence" value="ECO:0000318"/>
    <property type="project" value="GO_Central"/>
</dbReference>
<dbReference type="CTD" id="6757351"/>
<dbReference type="InterPro" id="IPR017452">
    <property type="entry name" value="GPCR_Rhodpsn_7TM"/>
</dbReference>
<dbReference type="OMA" id="NIMLRIC"/>
<dbReference type="GO" id="GO:0009755">
    <property type="term" value="P:hormone-mediated signaling pathway"/>
    <property type="evidence" value="ECO:0000318"/>
    <property type="project" value="GO_Central"/>
</dbReference>
<dbReference type="PhylomeDB" id="B3S7B7"/>
<dbReference type="STRING" id="10228.B3S7B7"/>
<feature type="non-terminal residue" evidence="10">
    <location>
        <position position="293"/>
    </location>
</feature>
<keyword evidence="7" id="KW-0675">Receptor</keyword>
<keyword evidence="6 8" id="KW-0472">Membrane</keyword>
<evidence type="ECO:0000256" key="2">
    <source>
        <dbReference type="ARBA" id="ARBA00022614"/>
    </source>
</evidence>
<dbReference type="SUPFAM" id="SSF81321">
    <property type="entry name" value="Family A G protein-coupled receptor-like"/>
    <property type="match status" value="1"/>
</dbReference>
<feature type="transmembrane region" description="Helical" evidence="8">
    <location>
        <begin position="138"/>
        <end position="161"/>
    </location>
</feature>
<evidence type="ECO:0000256" key="5">
    <source>
        <dbReference type="ARBA" id="ARBA00022989"/>
    </source>
</evidence>
<dbReference type="Gene3D" id="1.20.1070.10">
    <property type="entry name" value="Rhodopsin 7-helix transmembrane proteins"/>
    <property type="match status" value="1"/>
</dbReference>
<keyword evidence="4" id="KW-0677">Repeat</keyword>
<dbReference type="GO" id="GO:0008528">
    <property type="term" value="F:G protein-coupled peptide receptor activity"/>
    <property type="evidence" value="ECO:0000318"/>
    <property type="project" value="GO_Central"/>
</dbReference>
<keyword evidence="7" id="KW-0807">Transducer</keyword>
<feature type="transmembrane region" description="Helical" evidence="8">
    <location>
        <begin position="18"/>
        <end position="36"/>
    </location>
</feature>
<keyword evidence="5 8" id="KW-1133">Transmembrane helix</keyword>
<dbReference type="InterPro" id="IPR000276">
    <property type="entry name" value="GPCR_Rhodpsn"/>
</dbReference>
<feature type="domain" description="G-protein coupled receptors family 1 profile" evidence="9">
    <location>
        <begin position="30"/>
        <end position="291"/>
    </location>
</feature>
<evidence type="ECO:0000313" key="10">
    <source>
        <dbReference type="EMBL" id="EDV21538.1"/>
    </source>
</evidence>
<keyword evidence="7" id="KW-0297">G-protein coupled receptor</keyword>
<accession>B3S7B7</accession>
<feature type="transmembrane region" description="Helical" evidence="8">
    <location>
        <begin position="91"/>
        <end position="117"/>
    </location>
</feature>
<gene>
    <name evidence="10" type="ORF">TRIADDRAFT_14559</name>
</gene>
<dbReference type="FunFam" id="1.20.1070.10:FF:000353">
    <property type="entry name" value="G-protein coupled receptor GRL101-like protein"/>
    <property type="match status" value="1"/>
</dbReference>
<reference evidence="10 11" key="1">
    <citation type="journal article" date="2008" name="Nature">
        <title>The Trichoplax genome and the nature of placozoans.</title>
        <authorList>
            <person name="Srivastava M."/>
            <person name="Begovic E."/>
            <person name="Chapman J."/>
            <person name="Putnam N.H."/>
            <person name="Hellsten U."/>
            <person name="Kawashima T."/>
            <person name="Kuo A."/>
            <person name="Mitros T."/>
            <person name="Salamov A."/>
            <person name="Carpenter M.L."/>
            <person name="Signorovitch A.Y."/>
            <person name="Moreno M.A."/>
            <person name="Kamm K."/>
            <person name="Grimwood J."/>
            <person name="Schmutz J."/>
            <person name="Shapiro H."/>
            <person name="Grigoriev I.V."/>
            <person name="Buss L.W."/>
            <person name="Schierwater B."/>
            <person name="Dellaporta S.L."/>
            <person name="Rokhsar D.S."/>
        </authorList>
    </citation>
    <scope>NUCLEOTIDE SEQUENCE [LARGE SCALE GENOMIC DNA]</scope>
    <source>
        <strain evidence="10 11">Grell-BS-1999</strain>
    </source>
</reference>
<comment type="similarity">
    <text evidence="7">Belongs to the G-protein coupled receptor 1 family.</text>
</comment>
<keyword evidence="3 7" id="KW-0812">Transmembrane</keyword>
<proteinExistence type="inferred from homology"/>
<evidence type="ECO:0000256" key="8">
    <source>
        <dbReference type="SAM" id="Phobius"/>
    </source>
</evidence>
<dbReference type="AlphaFoldDB" id="B3S7B7"/>
<name>B3S7B7_TRIAD</name>
<feature type="transmembrane region" description="Helical" evidence="8">
    <location>
        <begin position="57"/>
        <end position="79"/>
    </location>
</feature>
<dbReference type="GO" id="GO:0005886">
    <property type="term" value="C:plasma membrane"/>
    <property type="evidence" value="ECO:0000318"/>
    <property type="project" value="GO_Central"/>
</dbReference>
<evidence type="ECO:0000256" key="7">
    <source>
        <dbReference type="RuleBase" id="RU000688"/>
    </source>
</evidence>
<sequence>SDTLSSCQHLLAHVSLQTFVWVIGSLAFFGNIMVIARNQFLRQKTKKKVHIFLINNLALSDFIMSIYLFIIATANLIYSGQGQYGLQSENWLRSGLCVASCVFVTTSSIVSVFLMVIISIDRFIAIVYGIKGKKLSRYTAQMITGMAWLIGFAFAIVPALFSIDKPGPERLYTYNSMCMPSNYEHPLYRIWMISYITTTIIAWIITSSLYIGMFISAQNTRKAAGRSPTKENKSLAWRLSVILLTDLISWVPYYVVNSYAIFSSDGVDVVTLQFVGIFALPVNSALNPFLYTF</sequence>
<dbReference type="PANTHER" id="PTHR24372:SF77">
    <property type="entry name" value="G-PROTEIN COUPLED RECEPTORS FAMILY 1 PROFILE DOMAIN-CONTAINING PROTEIN"/>
    <property type="match status" value="1"/>
</dbReference>
<evidence type="ECO:0000259" key="9">
    <source>
        <dbReference type="PROSITE" id="PS50262"/>
    </source>
</evidence>
<organism evidence="10 11">
    <name type="scientific">Trichoplax adhaerens</name>
    <name type="common">Trichoplax reptans</name>
    <dbReference type="NCBI Taxonomy" id="10228"/>
    <lineage>
        <taxon>Eukaryota</taxon>
        <taxon>Metazoa</taxon>
        <taxon>Placozoa</taxon>
        <taxon>Uniplacotomia</taxon>
        <taxon>Trichoplacea</taxon>
        <taxon>Trichoplacidae</taxon>
        <taxon>Trichoplax</taxon>
    </lineage>
</organism>
<dbReference type="PROSITE" id="PS00237">
    <property type="entry name" value="G_PROTEIN_RECEP_F1_1"/>
    <property type="match status" value="1"/>
</dbReference>
<dbReference type="KEGG" id="tad:TRIADDRAFT_14559"/>
<dbReference type="HOGENOM" id="CLU_006130_0_1_1"/>
<keyword evidence="11" id="KW-1185">Reference proteome</keyword>
<dbReference type="Pfam" id="PF00001">
    <property type="entry name" value="7tm_1"/>
    <property type="match status" value="1"/>
</dbReference>
<dbReference type="Proteomes" id="UP000009022">
    <property type="component" value="Unassembled WGS sequence"/>
</dbReference>
<dbReference type="eggNOG" id="KOG2087">
    <property type="taxonomic scope" value="Eukaryota"/>
</dbReference>
<dbReference type="PRINTS" id="PR00237">
    <property type="entry name" value="GPCRRHODOPSN"/>
</dbReference>
<feature type="non-terminal residue" evidence="10">
    <location>
        <position position="1"/>
    </location>
</feature>
<evidence type="ECO:0000256" key="1">
    <source>
        <dbReference type="ARBA" id="ARBA00004370"/>
    </source>
</evidence>
<evidence type="ECO:0000256" key="3">
    <source>
        <dbReference type="ARBA" id="ARBA00022692"/>
    </source>
</evidence>
<evidence type="ECO:0000313" key="11">
    <source>
        <dbReference type="Proteomes" id="UP000009022"/>
    </source>
</evidence>
<protein>
    <recommendedName>
        <fullName evidence="9">G-protein coupled receptors family 1 profile domain-containing protein</fullName>
    </recommendedName>
</protein>
<dbReference type="CDD" id="cd14980">
    <property type="entry name" value="7tmA_Glycoprotein_LRR_R-like"/>
    <property type="match status" value="1"/>
</dbReference>
<evidence type="ECO:0000256" key="4">
    <source>
        <dbReference type="ARBA" id="ARBA00022737"/>
    </source>
</evidence>
<feature type="transmembrane region" description="Helical" evidence="8">
    <location>
        <begin position="235"/>
        <end position="255"/>
    </location>
</feature>
<feature type="transmembrane region" description="Helical" evidence="8">
    <location>
        <begin position="270"/>
        <end position="291"/>
    </location>
</feature>
<dbReference type="PROSITE" id="PS50262">
    <property type="entry name" value="G_PROTEIN_RECEP_F1_2"/>
    <property type="match status" value="1"/>
</dbReference>
<dbReference type="RefSeq" id="XP_002116138.1">
    <property type="nucleotide sequence ID" value="XM_002116102.1"/>
</dbReference>
<dbReference type="InParanoid" id="B3S7B7"/>
<dbReference type="PANTHER" id="PTHR24372">
    <property type="entry name" value="GLYCOPROTEIN HORMONE RECEPTOR"/>
    <property type="match status" value="1"/>
</dbReference>
<dbReference type="EMBL" id="DS985253">
    <property type="protein sequence ID" value="EDV21538.1"/>
    <property type="molecule type" value="Genomic_DNA"/>
</dbReference>
<feature type="transmembrane region" description="Helical" evidence="8">
    <location>
        <begin position="190"/>
        <end position="215"/>
    </location>
</feature>
<evidence type="ECO:0000256" key="6">
    <source>
        <dbReference type="ARBA" id="ARBA00023136"/>
    </source>
</evidence>
<dbReference type="GeneID" id="6757351"/>
<dbReference type="FunCoup" id="B3S7B7">
    <property type="interactions" value="262"/>
</dbReference>
<comment type="subcellular location">
    <subcellularLocation>
        <location evidence="1">Membrane</location>
    </subcellularLocation>
</comment>
<dbReference type="OrthoDB" id="9445642at2759"/>